<dbReference type="Proteomes" id="UP001642502">
    <property type="component" value="Unassembled WGS sequence"/>
</dbReference>
<keyword evidence="5" id="KW-1185">Reference proteome</keyword>
<protein>
    <recommendedName>
        <fullName evidence="6">Sun domain protein</fullName>
    </recommendedName>
</protein>
<dbReference type="Pfam" id="PF03856">
    <property type="entry name" value="SUN"/>
    <property type="match status" value="1"/>
</dbReference>
<evidence type="ECO:0000313" key="5">
    <source>
        <dbReference type="Proteomes" id="UP001642502"/>
    </source>
</evidence>
<reference evidence="4 5" key="1">
    <citation type="submission" date="2024-01" db="EMBL/GenBank/DDBJ databases">
        <authorList>
            <person name="Allen C."/>
            <person name="Tagirdzhanova G."/>
        </authorList>
    </citation>
    <scope>NUCLEOTIDE SEQUENCE [LARGE SCALE GENOMIC DNA]</scope>
    <source>
        <strain evidence="4 5">CBS 119000</strain>
    </source>
</reference>
<feature type="region of interest" description="Disordered" evidence="2">
    <location>
        <begin position="60"/>
        <end position="80"/>
    </location>
</feature>
<keyword evidence="3" id="KW-0732">Signal</keyword>
<dbReference type="InterPro" id="IPR005556">
    <property type="entry name" value="SUN"/>
</dbReference>
<feature type="compositionally biased region" description="Low complexity" evidence="2">
    <location>
        <begin position="380"/>
        <end position="401"/>
    </location>
</feature>
<gene>
    <name evidence="4" type="ORF">SEPCBS119000_005030</name>
</gene>
<organism evidence="4 5">
    <name type="scientific">Sporothrix epigloea</name>
    <dbReference type="NCBI Taxonomy" id="1892477"/>
    <lineage>
        <taxon>Eukaryota</taxon>
        <taxon>Fungi</taxon>
        <taxon>Dikarya</taxon>
        <taxon>Ascomycota</taxon>
        <taxon>Pezizomycotina</taxon>
        <taxon>Sordariomycetes</taxon>
        <taxon>Sordariomycetidae</taxon>
        <taxon>Ophiostomatales</taxon>
        <taxon>Ophiostomataceae</taxon>
        <taxon>Sporothrix</taxon>
    </lineage>
</organism>
<comment type="similarity">
    <text evidence="1">Belongs to the SUN family.</text>
</comment>
<feature type="signal peptide" evidence="3">
    <location>
        <begin position="1"/>
        <end position="24"/>
    </location>
</feature>
<feature type="compositionally biased region" description="Basic and acidic residues" evidence="2">
    <location>
        <begin position="412"/>
        <end position="421"/>
    </location>
</feature>
<feature type="region of interest" description="Disordered" evidence="2">
    <location>
        <begin position="375"/>
        <end position="421"/>
    </location>
</feature>
<dbReference type="EMBL" id="CAWUON010000086">
    <property type="protein sequence ID" value="CAK7272265.1"/>
    <property type="molecule type" value="Genomic_DNA"/>
</dbReference>
<dbReference type="PANTHER" id="PTHR31654">
    <property type="entry name" value="SECRETED BETA-GLUCOSIDASE ADG3-RELATED"/>
    <property type="match status" value="1"/>
</dbReference>
<comment type="caution">
    <text evidence="4">The sequence shown here is derived from an EMBL/GenBank/DDBJ whole genome shotgun (WGS) entry which is preliminary data.</text>
</comment>
<evidence type="ECO:0000313" key="4">
    <source>
        <dbReference type="EMBL" id="CAK7272265.1"/>
    </source>
</evidence>
<accession>A0ABP0DVF3</accession>
<feature type="chain" id="PRO_5046256685" description="Sun domain protein" evidence="3">
    <location>
        <begin position="25"/>
        <end position="421"/>
    </location>
</feature>
<proteinExistence type="inferred from homology"/>
<evidence type="ECO:0000256" key="3">
    <source>
        <dbReference type="SAM" id="SignalP"/>
    </source>
</evidence>
<evidence type="ECO:0000256" key="1">
    <source>
        <dbReference type="ARBA" id="ARBA00010579"/>
    </source>
</evidence>
<feature type="compositionally biased region" description="Polar residues" evidence="2">
    <location>
        <begin position="402"/>
        <end position="411"/>
    </location>
</feature>
<name>A0ABP0DVF3_9PEZI</name>
<dbReference type="InterPro" id="IPR053088">
    <property type="entry name" value="Beta-glucosidase/SUN-like"/>
</dbReference>
<dbReference type="PANTHER" id="PTHR31654:SF0">
    <property type="entry name" value="SECRETED BETA-GLUCOSIDASE ADG3-RELATED"/>
    <property type="match status" value="1"/>
</dbReference>
<evidence type="ECO:0000256" key="2">
    <source>
        <dbReference type="SAM" id="MobiDB-lite"/>
    </source>
</evidence>
<sequence>MRFSTFPAAIASALILGGAQPALGEPHVGHRAAHMRFGKRSLGRHDDAALLLERKREALRPEMHHHEKRQPQTMRSSHAHLGRDTVPPVARVASRDHPGDISTDISKRAVCSLPNDPDLYAVPGASNGGWAMAPDVQCTAGSWCPIACVPGKVMAQWKPGTTYKYPESMYGGLYCGSDGTPVKSFPDQPYCVEGTGAVSAVNTCGSVVSFCQTVLPGDEGMYIPTDVTDSSVLAVPGPSYWDGTAAHYYVNPPGTNGADGCIWGTDANPIGNWSPYVAGANTVSSGLTFVKIAWNPVYTSSGLSGTKPTYGLRIECPDGGCNGTPCEINANNANDFSVTSQDSASGAGGADFCVVTVPSGGTANIVVFNFDGSSSGSGGSTSSSVDHASSSSSTSNKASSSQQLKKLTQDNNIKEGQTDDF</sequence>
<evidence type="ECO:0008006" key="6">
    <source>
        <dbReference type="Google" id="ProtNLM"/>
    </source>
</evidence>